<evidence type="ECO:0000259" key="1">
    <source>
        <dbReference type="PROSITE" id="PS50053"/>
    </source>
</evidence>
<dbReference type="InterPro" id="IPR019954">
    <property type="entry name" value="Ubiquitin_CS"/>
</dbReference>
<dbReference type="Pfam" id="PF00240">
    <property type="entry name" value="ubiquitin"/>
    <property type="match status" value="1"/>
</dbReference>
<dbReference type="InterPro" id="IPR000626">
    <property type="entry name" value="Ubiquitin-like_dom"/>
</dbReference>
<dbReference type="PANTHER" id="PTHR10666">
    <property type="entry name" value="UBIQUITIN"/>
    <property type="match status" value="1"/>
</dbReference>
<dbReference type="AlphaFoldDB" id="A0A1R2B7E1"/>
<evidence type="ECO:0000313" key="3">
    <source>
        <dbReference type="Proteomes" id="UP000187209"/>
    </source>
</evidence>
<feature type="domain" description="Ubiquitin-like" evidence="1">
    <location>
        <begin position="156"/>
        <end position="231"/>
    </location>
</feature>
<dbReference type="PROSITE" id="PS50053">
    <property type="entry name" value="UBIQUITIN_2"/>
    <property type="match status" value="1"/>
</dbReference>
<dbReference type="SUPFAM" id="SSF54236">
    <property type="entry name" value="Ubiquitin-like"/>
    <property type="match status" value="1"/>
</dbReference>
<dbReference type="InterPro" id="IPR029071">
    <property type="entry name" value="Ubiquitin-like_domsf"/>
</dbReference>
<gene>
    <name evidence="2" type="ORF">SteCoe_28962</name>
</gene>
<reference evidence="2 3" key="1">
    <citation type="submission" date="2016-11" db="EMBL/GenBank/DDBJ databases">
        <title>The macronuclear genome of Stentor coeruleus: a giant cell with tiny introns.</title>
        <authorList>
            <person name="Slabodnick M."/>
            <person name="Ruby J.G."/>
            <person name="Reiff S.B."/>
            <person name="Swart E.C."/>
            <person name="Gosai S."/>
            <person name="Prabakaran S."/>
            <person name="Witkowska E."/>
            <person name="Larue G.E."/>
            <person name="Fisher S."/>
            <person name="Freeman R.M."/>
            <person name="Gunawardena J."/>
            <person name="Chu W."/>
            <person name="Stover N.A."/>
            <person name="Gregory B.D."/>
            <person name="Nowacki M."/>
            <person name="Derisi J."/>
            <person name="Roy S.W."/>
            <person name="Marshall W.F."/>
            <person name="Sood P."/>
        </authorList>
    </citation>
    <scope>NUCLEOTIDE SEQUENCE [LARGE SCALE GENOMIC DNA]</scope>
    <source>
        <strain evidence="2">WM001</strain>
    </source>
</reference>
<keyword evidence="3" id="KW-1185">Reference proteome</keyword>
<evidence type="ECO:0000313" key="2">
    <source>
        <dbReference type="EMBL" id="OMJ72575.1"/>
    </source>
</evidence>
<name>A0A1R2B7E1_9CILI</name>
<dbReference type="InterPro" id="IPR050158">
    <property type="entry name" value="Ubiquitin_ubiquitin-like"/>
</dbReference>
<dbReference type="Proteomes" id="UP000187209">
    <property type="component" value="Unassembled WGS sequence"/>
</dbReference>
<dbReference type="OrthoDB" id="428577at2759"/>
<dbReference type="Gene3D" id="3.10.20.90">
    <property type="entry name" value="Phosphatidylinositol 3-kinase Catalytic Subunit, Chain A, domain 1"/>
    <property type="match status" value="1"/>
</dbReference>
<dbReference type="PROSITE" id="PS00299">
    <property type="entry name" value="UBIQUITIN_1"/>
    <property type="match status" value="1"/>
</dbReference>
<dbReference type="EMBL" id="MPUH01000890">
    <property type="protein sequence ID" value="OMJ72575.1"/>
    <property type="molecule type" value="Genomic_DNA"/>
</dbReference>
<accession>A0A1R2B7E1</accession>
<protein>
    <recommendedName>
        <fullName evidence="1">Ubiquitin-like domain-containing protein</fullName>
    </recommendedName>
</protein>
<proteinExistence type="predicted"/>
<comment type="caution">
    <text evidence="2">The sequence shown here is derived from an EMBL/GenBank/DDBJ whole genome shotgun (WGS) entry which is preliminary data.</text>
</comment>
<sequence length="364" mass="41977">MEKPFFILTLQNEPFQVDFLEENDFAEKIEQKTGILSISQEYYKSGRKINLQDITNDNINSVGVIDKEIPASRYFISTPSGQVRICIAYPEQKIIKNLVISFRIECKNKNLNYPADEYSFYYKDELLPYDYPLSQIPHNSIINLINQPAYPPVTKININVKTLTEKKIQISLFDNSYIDDIKTEIQKIEGIPINDQRLLFAGKQLEDGRLLDEYNIRDQNHLHLILRLNGGGGPQSFSFNEMSNQVKHEFSQKAPEWRTVESGISFIGICENRECAAYNREVISNAGFGVFDINRQVGMMPCPMCKQYLSNAKNCGFFMAQWRFFGIDSNGIERTGNGRAYEDNYTTFLDGDDAQWRVLRIAVR</sequence>
<organism evidence="2 3">
    <name type="scientific">Stentor coeruleus</name>
    <dbReference type="NCBI Taxonomy" id="5963"/>
    <lineage>
        <taxon>Eukaryota</taxon>
        <taxon>Sar</taxon>
        <taxon>Alveolata</taxon>
        <taxon>Ciliophora</taxon>
        <taxon>Postciliodesmatophora</taxon>
        <taxon>Heterotrichea</taxon>
        <taxon>Heterotrichida</taxon>
        <taxon>Stentoridae</taxon>
        <taxon>Stentor</taxon>
    </lineage>
</organism>
<dbReference type="SMART" id="SM00213">
    <property type="entry name" value="UBQ"/>
    <property type="match status" value="1"/>
</dbReference>
<dbReference type="PRINTS" id="PR00348">
    <property type="entry name" value="UBIQUITIN"/>
</dbReference>
<dbReference type="InterPro" id="IPR019956">
    <property type="entry name" value="Ubiquitin_dom"/>
</dbReference>